<evidence type="ECO:0000313" key="3">
    <source>
        <dbReference type="EMBL" id="ODV61542.1"/>
    </source>
</evidence>
<dbReference type="GeneID" id="30968228"/>
<dbReference type="RefSeq" id="XP_020047210.1">
    <property type="nucleotide sequence ID" value="XM_020194592.1"/>
</dbReference>
<evidence type="ECO:0000313" key="4">
    <source>
        <dbReference type="Proteomes" id="UP000095038"/>
    </source>
</evidence>
<dbReference type="EMBL" id="KV454481">
    <property type="protein sequence ID" value="ODV60903.1"/>
    <property type="molecule type" value="Genomic_DNA"/>
</dbReference>
<sequence length="71" mass="8047">MSWIAGVIHLYMQIITAAVSSNKSGLTTLFYRNVFSGFVKGFVAIVKATKDNLLILEWYNISTKIKYMLLI</sequence>
<dbReference type="EMBL" id="KV454479">
    <property type="protein sequence ID" value="ODV61542.1"/>
    <property type="molecule type" value="Genomic_DNA"/>
</dbReference>
<dbReference type="GeneID" id="30968147"/>
<proteinExistence type="predicted"/>
<accession>A0A1D2VHC9</accession>
<name>A0A1D2VHC9_9ASCO</name>
<dbReference type="AlphaFoldDB" id="A0A1D2VHC9"/>
<evidence type="ECO:0000313" key="2">
    <source>
        <dbReference type="EMBL" id="ODV60903.1"/>
    </source>
</evidence>
<dbReference type="Proteomes" id="UP000095038">
    <property type="component" value="Unassembled WGS sequence"/>
</dbReference>
<dbReference type="RefSeq" id="XP_020047849.1">
    <property type="nucleotide sequence ID" value="XM_020194511.1"/>
</dbReference>
<organism evidence="2 4">
    <name type="scientific">Ascoidea rubescens DSM 1968</name>
    <dbReference type="NCBI Taxonomy" id="1344418"/>
    <lineage>
        <taxon>Eukaryota</taxon>
        <taxon>Fungi</taxon>
        <taxon>Dikarya</taxon>
        <taxon>Ascomycota</taxon>
        <taxon>Saccharomycotina</taxon>
        <taxon>Saccharomycetes</taxon>
        <taxon>Ascoideaceae</taxon>
        <taxon>Ascoidea</taxon>
    </lineage>
</organism>
<protein>
    <submittedName>
        <fullName evidence="2">Uncharacterized protein</fullName>
    </submittedName>
</protein>
<keyword evidence="4" id="KW-1185">Reference proteome</keyword>
<reference evidence="4" key="2">
    <citation type="submission" date="2016-05" db="EMBL/GenBank/DDBJ databases">
        <title>Comparative genomics of biotechnologically important yeasts.</title>
        <authorList>
            <consortium name="DOE Joint Genome Institute"/>
            <person name="Riley R."/>
            <person name="Haridas S."/>
            <person name="Wolfe K.H."/>
            <person name="Lopes M.R."/>
            <person name="Hittinger C.T."/>
            <person name="Goker M."/>
            <person name="Salamov A."/>
            <person name="Wisecaver J."/>
            <person name="Long T.M."/>
            <person name="Aerts A.L."/>
            <person name="Barry K."/>
            <person name="Choi C."/>
            <person name="Clum A."/>
            <person name="Coughlan A.Y."/>
            <person name="Deshpande S."/>
            <person name="Douglass A.P."/>
            <person name="Hanson S.J."/>
            <person name="Klenk H.-P."/>
            <person name="Labutti K."/>
            <person name="Lapidus A."/>
            <person name="Lindquist E."/>
            <person name="Lipzen A."/>
            <person name="Meier-Kolthoff J.P."/>
            <person name="Ohm R.A."/>
            <person name="Otillar R.P."/>
            <person name="Pangilinan J."/>
            <person name="Peng Y."/>
            <person name="Rokas A."/>
            <person name="Rosa C.A."/>
            <person name="Scheuner C."/>
            <person name="Sibirny A.A."/>
            <person name="Slot J.C."/>
            <person name="Stielow J.B."/>
            <person name="Sun H."/>
            <person name="Kurtzman C.P."/>
            <person name="Blackwell M."/>
            <person name="Grigoriev I.V."/>
            <person name="Jeffries T.W."/>
        </authorList>
    </citation>
    <scope>NUCLEOTIDE SEQUENCE [LARGE SCALE GENOMIC DNA]</scope>
    <source>
        <strain evidence="4">DSM 1968</strain>
    </source>
</reference>
<keyword evidence="1" id="KW-0732">Signal</keyword>
<evidence type="ECO:0000256" key="1">
    <source>
        <dbReference type="SAM" id="SignalP"/>
    </source>
</evidence>
<feature type="chain" id="PRO_5009095177" evidence="1">
    <location>
        <begin position="19"/>
        <end position="71"/>
    </location>
</feature>
<reference evidence="2" key="1">
    <citation type="journal article" date="2016" name="Proc. Natl. Acad. Sci. U.S.A.">
        <title>Comparative genomics of biotechnologically important yeasts.</title>
        <authorList>
            <person name="Riley R."/>
            <person name="Haridas S."/>
            <person name="Wolfe K.H."/>
            <person name="Lopes M.R."/>
            <person name="Hittinger C.T."/>
            <person name="Goeker M."/>
            <person name="Salamov A.A."/>
            <person name="Wisecaver J.H."/>
            <person name="Long T.M."/>
            <person name="Calvey C.H."/>
            <person name="Aerts A.L."/>
            <person name="Barry K.W."/>
            <person name="Choi C."/>
            <person name="Clum A."/>
            <person name="Coughlan A.Y."/>
            <person name="Deshpande S."/>
            <person name="Douglass A.P."/>
            <person name="Hanson S.J."/>
            <person name="Klenk H.-P."/>
            <person name="LaButti K.M."/>
            <person name="Lapidus A."/>
            <person name="Lindquist E.A."/>
            <person name="Lipzen A.M."/>
            <person name="Meier-Kolthoff J.P."/>
            <person name="Ohm R.A."/>
            <person name="Otillar R.P."/>
            <person name="Pangilinan J.L."/>
            <person name="Peng Y."/>
            <person name="Rokas A."/>
            <person name="Rosa C.A."/>
            <person name="Scheuner C."/>
            <person name="Sibirny A.A."/>
            <person name="Slot J.C."/>
            <person name="Stielow J.B."/>
            <person name="Sun H."/>
            <person name="Kurtzman C.P."/>
            <person name="Blackwell M."/>
            <person name="Grigoriev I.V."/>
            <person name="Jeffries T.W."/>
        </authorList>
    </citation>
    <scope>NUCLEOTIDE SEQUENCE</scope>
    <source>
        <strain evidence="2">DSM 1968</strain>
    </source>
</reference>
<gene>
    <name evidence="3" type="ORF">ASCRUDRAFT_80600</name>
    <name evidence="2" type="ORF">ASCRUDRAFT_81239</name>
</gene>
<feature type="signal peptide" evidence="1">
    <location>
        <begin position="1"/>
        <end position="18"/>
    </location>
</feature>